<dbReference type="EMBL" id="CP002102">
    <property type="protein sequence ID" value="ADK99902.1"/>
    <property type="molecule type" value="Genomic_DNA"/>
</dbReference>
<dbReference type="GO" id="GO:0005886">
    <property type="term" value="C:plasma membrane"/>
    <property type="evidence" value="ECO:0007669"/>
    <property type="project" value="UniProtKB-SubCell"/>
</dbReference>
<comment type="subcellular location">
    <subcellularLocation>
        <location evidence="1">Cell inner membrane</location>
        <topology evidence="1">Peripheral membrane protein</topology>
        <orientation evidence="1">Cytoplasmic side</orientation>
    </subcellularLocation>
    <subcellularLocation>
        <location evidence="11">Cytoplasm</location>
    </subcellularLocation>
    <text evidence="11">The SRP-RNC complex is targeted to the cytoplasmic membrane.</text>
</comment>
<name>D9QL47_BRESC</name>
<keyword evidence="6 11" id="KW-0694">RNA-binding</keyword>
<keyword evidence="8 11" id="KW-0733">Signal recognition particle</keyword>
<dbReference type="AlphaFoldDB" id="D9QL47"/>
<dbReference type="Pfam" id="PF02881">
    <property type="entry name" value="SRP54_N"/>
    <property type="match status" value="1"/>
</dbReference>
<sequence length="518" mass="54698">MFEALNERLTGVFDRITGRGALSEKDVSEAMREVRVALLEADVALPVVKDFIAFATEKATGEEVIRSVRPADQVIKIVYDGLVEMLGGEEPTPLNLNATPPAVLLMAGLQGSGKTTTSAKLALRLTKFDRKKVMMASLDTRRPAAMEQLAQLGKQIEVAVLPIVAGESAVQITRRALTSAKLQGFDVLILDTAGRITLDEGLMNEVAEVAAIATPVETILVADSLTGQDAVRTAKAFHERLPLTGLILTRADGDGRGGAMLSMRAVTGLPIKYMGSGEKVDALEVFDARRVAGRILGQGDIVALVEKAATELDQSKAEAMAKKLAKGQFDLNDLAAQLQQMKKMGGLQGIMGMLPGVAKMKAQMAEQNIDDRMILRQEAIISSMTKAERKKPDLLNASRKKRVASGAGVEVQDINRLLKQHRQMADMVKSLSKGGRGNLQKMAAMMGGMPGGGGGGMGGGLPGMGGPDISRLKSLGGGRMPEPTEDEIKALQDRLSGLGGGSLPGGLPGLPGLPKKPN</sequence>
<evidence type="ECO:0000256" key="5">
    <source>
        <dbReference type="ARBA" id="ARBA00022801"/>
    </source>
</evidence>
<dbReference type="InterPro" id="IPR022941">
    <property type="entry name" value="SRP54"/>
</dbReference>
<dbReference type="Pfam" id="PF00448">
    <property type="entry name" value="SRP54"/>
    <property type="match status" value="1"/>
</dbReference>
<dbReference type="GO" id="GO:0048500">
    <property type="term" value="C:signal recognition particle"/>
    <property type="evidence" value="ECO:0007669"/>
    <property type="project" value="UniProtKB-UniRule"/>
</dbReference>
<evidence type="ECO:0000256" key="2">
    <source>
        <dbReference type="ARBA" id="ARBA00005450"/>
    </source>
</evidence>
<evidence type="ECO:0000313" key="14">
    <source>
        <dbReference type="EMBL" id="ADK99902.1"/>
    </source>
</evidence>
<dbReference type="InterPro" id="IPR027417">
    <property type="entry name" value="P-loop_NTPase"/>
</dbReference>
<feature type="compositionally biased region" description="Gly residues" evidence="12">
    <location>
        <begin position="497"/>
        <end position="509"/>
    </location>
</feature>
<evidence type="ECO:0000256" key="7">
    <source>
        <dbReference type="ARBA" id="ARBA00023134"/>
    </source>
</evidence>
<evidence type="ECO:0000256" key="12">
    <source>
        <dbReference type="SAM" id="MobiDB-lite"/>
    </source>
</evidence>
<dbReference type="Pfam" id="PF02978">
    <property type="entry name" value="SRP_SPB"/>
    <property type="match status" value="1"/>
</dbReference>
<comment type="domain">
    <text evidence="11">Composed of three domains: the N-terminal N domain, which is responsible for interactions with the ribosome, the central G domain, which binds GTP, and the C-terminal M domain, which binds the RNA and the signal sequence of the RNC.</text>
</comment>
<feature type="binding site" evidence="11">
    <location>
        <begin position="108"/>
        <end position="115"/>
    </location>
    <ligand>
        <name>GTP</name>
        <dbReference type="ChEBI" id="CHEBI:37565"/>
    </ligand>
</feature>
<comment type="catalytic activity">
    <reaction evidence="10 11">
        <text>GTP + H2O = GDP + phosphate + H(+)</text>
        <dbReference type="Rhea" id="RHEA:19669"/>
        <dbReference type="ChEBI" id="CHEBI:15377"/>
        <dbReference type="ChEBI" id="CHEBI:15378"/>
        <dbReference type="ChEBI" id="CHEBI:37565"/>
        <dbReference type="ChEBI" id="CHEBI:43474"/>
        <dbReference type="ChEBI" id="CHEBI:58189"/>
        <dbReference type="EC" id="3.6.5.4"/>
    </reaction>
</comment>
<dbReference type="PANTHER" id="PTHR11564:SF5">
    <property type="entry name" value="SIGNAL RECOGNITION PARTICLE SUBUNIT SRP54"/>
    <property type="match status" value="1"/>
</dbReference>
<dbReference type="PANTHER" id="PTHR11564">
    <property type="entry name" value="SIGNAL RECOGNITION PARTICLE 54K PROTEIN SRP54"/>
    <property type="match status" value="1"/>
</dbReference>
<dbReference type="HAMAP" id="MF_00306">
    <property type="entry name" value="SRP54"/>
    <property type="match status" value="1"/>
</dbReference>
<dbReference type="PROSITE" id="PS00300">
    <property type="entry name" value="SRP54"/>
    <property type="match status" value="1"/>
</dbReference>
<dbReference type="SMART" id="SM00382">
    <property type="entry name" value="AAA"/>
    <property type="match status" value="1"/>
</dbReference>
<dbReference type="InterPro" id="IPR003593">
    <property type="entry name" value="AAA+_ATPase"/>
</dbReference>
<evidence type="ECO:0000313" key="15">
    <source>
        <dbReference type="Proteomes" id="UP000002696"/>
    </source>
</evidence>
<evidence type="ECO:0000256" key="3">
    <source>
        <dbReference type="ARBA" id="ARBA00022490"/>
    </source>
</evidence>
<dbReference type="RefSeq" id="WP_013268006.1">
    <property type="nucleotide sequence ID" value="NC_014375.1"/>
</dbReference>
<dbReference type="GO" id="GO:0006614">
    <property type="term" value="P:SRP-dependent cotranslational protein targeting to membrane"/>
    <property type="evidence" value="ECO:0007669"/>
    <property type="project" value="InterPro"/>
</dbReference>
<dbReference type="SMART" id="SM00963">
    <property type="entry name" value="SRP54_N"/>
    <property type="match status" value="1"/>
</dbReference>
<dbReference type="Gene3D" id="1.10.260.30">
    <property type="entry name" value="Signal recognition particle, SRP54 subunit, M-domain"/>
    <property type="match status" value="1"/>
</dbReference>
<evidence type="ECO:0000256" key="1">
    <source>
        <dbReference type="ARBA" id="ARBA00004515"/>
    </source>
</evidence>
<dbReference type="SUPFAM" id="SSF47446">
    <property type="entry name" value="Signal peptide-binding domain"/>
    <property type="match status" value="1"/>
</dbReference>
<dbReference type="InParanoid" id="D9QL47"/>
<feature type="domain" description="SRP54-type proteins GTP-binding" evidence="13">
    <location>
        <begin position="270"/>
        <end position="283"/>
    </location>
</feature>
<comment type="function">
    <text evidence="11">Involved in targeting and insertion of nascent membrane proteins into the cytoplasmic membrane. Binds to the hydrophobic signal sequence of the ribosome-nascent chain (RNC) as it emerges from the ribosomes. The SRP-RNC complex is then targeted to the cytoplasmic membrane where it interacts with the SRP receptor FtsY. Interaction with FtsY leads to the transfer of the RNC complex to the Sec translocase for insertion into the membrane, the hydrolysis of GTP by both Ffh and FtsY, and the dissociation of the SRP-FtsY complex into the individual components.</text>
</comment>
<keyword evidence="4 11" id="KW-0547">Nucleotide-binding</keyword>
<dbReference type="BioCyc" id="BSUB633149:G1GM8-587-MONOMER"/>
<dbReference type="InterPro" id="IPR013822">
    <property type="entry name" value="Signal_recog_particl_SRP54_hlx"/>
</dbReference>
<keyword evidence="5 11" id="KW-0378">Hydrolase</keyword>
<dbReference type="SUPFAM" id="SSF47364">
    <property type="entry name" value="Domain of the SRP/SRP receptor G-proteins"/>
    <property type="match status" value="1"/>
</dbReference>
<evidence type="ECO:0000256" key="9">
    <source>
        <dbReference type="ARBA" id="ARBA00023274"/>
    </source>
</evidence>
<dbReference type="KEGG" id="bsb:Bresu_0588"/>
<evidence type="ECO:0000256" key="11">
    <source>
        <dbReference type="HAMAP-Rule" id="MF_00306"/>
    </source>
</evidence>
<organism evidence="14 15">
    <name type="scientific">Brevundimonas subvibrioides (strain ATCC 15264 / DSM 4735 / LMG 14903 / NBRC 16000 / CB 81)</name>
    <name type="common">Caulobacter subvibrioides</name>
    <dbReference type="NCBI Taxonomy" id="633149"/>
    <lineage>
        <taxon>Bacteria</taxon>
        <taxon>Pseudomonadati</taxon>
        <taxon>Pseudomonadota</taxon>
        <taxon>Alphaproteobacteria</taxon>
        <taxon>Caulobacterales</taxon>
        <taxon>Caulobacteraceae</taxon>
        <taxon>Brevundimonas</taxon>
    </lineage>
</organism>
<evidence type="ECO:0000256" key="4">
    <source>
        <dbReference type="ARBA" id="ARBA00022741"/>
    </source>
</evidence>
<evidence type="ECO:0000259" key="13">
    <source>
        <dbReference type="PROSITE" id="PS00300"/>
    </source>
</evidence>
<keyword evidence="3 11" id="KW-0963">Cytoplasm</keyword>
<feature type="region of interest" description="Disordered" evidence="12">
    <location>
        <begin position="492"/>
        <end position="518"/>
    </location>
</feature>
<dbReference type="Gene3D" id="3.40.50.300">
    <property type="entry name" value="P-loop containing nucleotide triphosphate hydrolases"/>
    <property type="match status" value="1"/>
</dbReference>
<dbReference type="GO" id="GO:0008312">
    <property type="term" value="F:7S RNA binding"/>
    <property type="evidence" value="ECO:0007669"/>
    <property type="project" value="InterPro"/>
</dbReference>
<feature type="binding site" evidence="11">
    <location>
        <begin position="191"/>
        <end position="195"/>
    </location>
    <ligand>
        <name>GTP</name>
        <dbReference type="ChEBI" id="CHEBI:37565"/>
    </ligand>
</feature>
<dbReference type="InterPro" id="IPR004780">
    <property type="entry name" value="SRP"/>
</dbReference>
<evidence type="ECO:0000256" key="6">
    <source>
        <dbReference type="ARBA" id="ARBA00022884"/>
    </source>
</evidence>
<reference evidence="15" key="1">
    <citation type="journal article" date="2011" name="J. Bacteriol.">
        <title>Genome sequences of eight morphologically diverse alphaproteobacteria.</title>
        <authorList>
            <consortium name="US DOE Joint Genome Institute"/>
            <person name="Brown P.J."/>
            <person name="Kysela D.T."/>
            <person name="Buechlein A."/>
            <person name="Hemmerich C."/>
            <person name="Brun Y.V."/>
        </authorList>
    </citation>
    <scope>NUCLEOTIDE SEQUENCE [LARGE SCALE GENOMIC DNA]</scope>
    <source>
        <strain evidence="15">ATCC 15264 / DSM 4735 / LMG 14903 / NBRC 16000 / CB 81</strain>
    </source>
</reference>
<proteinExistence type="inferred from homology"/>
<dbReference type="FunCoup" id="D9QL47">
    <property type="interactions" value="559"/>
</dbReference>
<comment type="subunit">
    <text evidence="11">Part of the signal recognition particle protein translocation system, which is composed of SRP and FtsY. SRP is a ribonucleoprotein composed of Ffh and a 4.5S RNA molecule.</text>
</comment>
<dbReference type="STRING" id="633149.Bresu_0588"/>
<dbReference type="HOGENOM" id="CLU_009301_6_0_5"/>
<dbReference type="Proteomes" id="UP000002696">
    <property type="component" value="Chromosome"/>
</dbReference>
<dbReference type="GO" id="GO:0003924">
    <property type="term" value="F:GTPase activity"/>
    <property type="evidence" value="ECO:0007669"/>
    <property type="project" value="UniProtKB-UniRule"/>
</dbReference>
<dbReference type="Gene3D" id="1.20.120.140">
    <property type="entry name" value="Signal recognition particle SRP54, nucleotide-binding domain"/>
    <property type="match status" value="1"/>
</dbReference>
<feature type="binding site" evidence="11">
    <location>
        <begin position="249"/>
        <end position="252"/>
    </location>
    <ligand>
        <name>GTP</name>
        <dbReference type="ChEBI" id="CHEBI:37565"/>
    </ligand>
</feature>
<keyword evidence="9 11" id="KW-0687">Ribonucleoprotein</keyword>
<keyword evidence="7 11" id="KW-0342">GTP-binding</keyword>
<dbReference type="NCBIfam" id="TIGR00959">
    <property type="entry name" value="ffh"/>
    <property type="match status" value="1"/>
</dbReference>
<dbReference type="InterPro" id="IPR036225">
    <property type="entry name" value="SRP/SRP_N"/>
</dbReference>
<dbReference type="GO" id="GO:0005525">
    <property type="term" value="F:GTP binding"/>
    <property type="evidence" value="ECO:0007669"/>
    <property type="project" value="UniProtKB-UniRule"/>
</dbReference>
<dbReference type="InterPro" id="IPR004125">
    <property type="entry name" value="Signal_recog_particle_SRP54_M"/>
</dbReference>
<accession>D9QL47</accession>
<gene>
    <name evidence="11" type="primary">ffh</name>
    <name evidence="14" type="ordered locus">Bresu_0588</name>
</gene>
<dbReference type="OrthoDB" id="9804720at2"/>
<dbReference type="InterPro" id="IPR000897">
    <property type="entry name" value="SRP54_GTPase_dom"/>
</dbReference>
<dbReference type="InterPro" id="IPR036891">
    <property type="entry name" value="Signal_recog_part_SRP54_M_sf"/>
</dbReference>
<dbReference type="SMART" id="SM00962">
    <property type="entry name" value="SRP54"/>
    <property type="match status" value="1"/>
</dbReference>
<dbReference type="SUPFAM" id="SSF52540">
    <property type="entry name" value="P-loop containing nucleoside triphosphate hydrolases"/>
    <property type="match status" value="1"/>
</dbReference>
<dbReference type="InterPro" id="IPR042101">
    <property type="entry name" value="SRP54_N_sf"/>
</dbReference>
<evidence type="ECO:0000256" key="10">
    <source>
        <dbReference type="ARBA" id="ARBA00048027"/>
    </source>
</evidence>
<dbReference type="eggNOG" id="COG0541">
    <property type="taxonomic scope" value="Bacteria"/>
</dbReference>
<evidence type="ECO:0000256" key="8">
    <source>
        <dbReference type="ARBA" id="ARBA00023135"/>
    </source>
</evidence>
<protein>
    <recommendedName>
        <fullName evidence="11">Signal recognition particle protein</fullName>
        <ecNumber evidence="11">3.6.5.4</ecNumber>
    </recommendedName>
    <alternativeName>
        <fullName evidence="11">Fifty-four homolog</fullName>
    </alternativeName>
</protein>
<keyword evidence="15" id="KW-1185">Reference proteome</keyword>
<comment type="similarity">
    <text evidence="2 11">Belongs to the GTP-binding SRP family. SRP54 subfamily.</text>
</comment>
<dbReference type="EC" id="3.6.5.4" evidence="11"/>